<sequence length="132" mass="15204">MGVVGALLRIIPCSRKSAPGFTVATTRMQREIWRLDRSSIGLMDTLADPRHQEMGLTEAWYGKLLPNAALDRARLLQTSHYDNHINARRPICFSEIKNAEHMFLHCLRSDNEREELCRTYLNKQIKPEDPGK</sequence>
<evidence type="ECO:0000313" key="2">
    <source>
        <dbReference type="Proteomes" id="UP000479190"/>
    </source>
</evidence>
<reference evidence="1 2" key="1">
    <citation type="submission" date="2020-02" db="EMBL/GenBank/DDBJ databases">
        <authorList>
            <person name="Ferguson B K."/>
        </authorList>
    </citation>
    <scope>NUCLEOTIDE SEQUENCE [LARGE SCALE GENOMIC DNA]</scope>
</reference>
<dbReference type="Proteomes" id="UP000479190">
    <property type="component" value="Unassembled WGS sequence"/>
</dbReference>
<dbReference type="EMBL" id="CADCXV010000690">
    <property type="protein sequence ID" value="CAB0032791.1"/>
    <property type="molecule type" value="Genomic_DNA"/>
</dbReference>
<keyword evidence="2" id="KW-1185">Reference proteome</keyword>
<accession>A0A6H5IAV6</accession>
<proteinExistence type="predicted"/>
<gene>
    <name evidence="1" type="ORF">TBRA_LOCUS4717</name>
</gene>
<protein>
    <submittedName>
        <fullName evidence="1">Uncharacterized protein</fullName>
    </submittedName>
</protein>
<evidence type="ECO:0000313" key="1">
    <source>
        <dbReference type="EMBL" id="CAB0032791.1"/>
    </source>
</evidence>
<name>A0A6H5IAV6_9HYME</name>
<organism evidence="1 2">
    <name type="scientific">Trichogramma brassicae</name>
    <dbReference type="NCBI Taxonomy" id="86971"/>
    <lineage>
        <taxon>Eukaryota</taxon>
        <taxon>Metazoa</taxon>
        <taxon>Ecdysozoa</taxon>
        <taxon>Arthropoda</taxon>
        <taxon>Hexapoda</taxon>
        <taxon>Insecta</taxon>
        <taxon>Pterygota</taxon>
        <taxon>Neoptera</taxon>
        <taxon>Endopterygota</taxon>
        <taxon>Hymenoptera</taxon>
        <taxon>Apocrita</taxon>
        <taxon>Proctotrupomorpha</taxon>
        <taxon>Chalcidoidea</taxon>
        <taxon>Trichogrammatidae</taxon>
        <taxon>Trichogramma</taxon>
    </lineage>
</organism>
<dbReference type="AlphaFoldDB" id="A0A6H5IAV6"/>